<dbReference type="CDD" id="cd01040">
    <property type="entry name" value="Mb-like"/>
    <property type="match status" value="1"/>
</dbReference>
<dbReference type="InterPro" id="IPR009050">
    <property type="entry name" value="Globin-like_sf"/>
</dbReference>
<evidence type="ECO:0000313" key="2">
    <source>
        <dbReference type="Proteomes" id="UP000785783"/>
    </source>
</evidence>
<dbReference type="Proteomes" id="UP000785783">
    <property type="component" value="Unassembled WGS sequence"/>
</dbReference>
<proteinExistence type="predicted"/>
<dbReference type="GO" id="GO:0019825">
    <property type="term" value="F:oxygen binding"/>
    <property type="evidence" value="ECO:0007669"/>
    <property type="project" value="InterPro"/>
</dbReference>
<dbReference type="EMBL" id="JADHOK010000032">
    <property type="protein sequence ID" value="MBL6761735.1"/>
    <property type="molecule type" value="Genomic_DNA"/>
</dbReference>
<dbReference type="InterPro" id="IPR044399">
    <property type="entry name" value="Mb-like_M"/>
</dbReference>
<evidence type="ECO:0000313" key="1">
    <source>
        <dbReference type="EMBL" id="MBL6761735.1"/>
    </source>
</evidence>
<dbReference type="GO" id="GO:0020037">
    <property type="term" value="F:heme binding"/>
    <property type="evidence" value="ECO:0007669"/>
    <property type="project" value="InterPro"/>
</dbReference>
<name>A0A937HCY4_9PROT</name>
<comment type="caution">
    <text evidence="1">The sequence shown here is derived from an EMBL/GenBank/DDBJ whole genome shotgun (WGS) entry which is preliminary data.</text>
</comment>
<dbReference type="InterPro" id="IPR012292">
    <property type="entry name" value="Globin/Proto"/>
</dbReference>
<gene>
    <name evidence="1" type="ORF">ISQ19_03455</name>
</gene>
<protein>
    <submittedName>
        <fullName evidence="1">Globin</fullName>
    </submittedName>
</protein>
<sequence length="127" mass="14368">MSALIEQTLTHYAAHHGDPYDAAFAKLYAADPNYQALFVLDTDEGLRRNMMRTTLEMVATYIDDPYAASNLVIGARLVHLTYEITDDFDLFFQITRDVIAEGCGKIWSDAHAEAWDTMLADFEKARV</sequence>
<dbReference type="Gene3D" id="1.10.490.10">
    <property type="entry name" value="Globins"/>
    <property type="match status" value="1"/>
</dbReference>
<accession>A0A937HCY4</accession>
<dbReference type="SUPFAM" id="SSF46458">
    <property type="entry name" value="Globin-like"/>
    <property type="match status" value="1"/>
</dbReference>
<reference evidence="1" key="1">
    <citation type="submission" date="2020-10" db="EMBL/GenBank/DDBJ databases">
        <title>Microbiome of the Black Sea water column analyzed by genome centric metagenomics.</title>
        <authorList>
            <person name="Cabello-Yeves P.J."/>
            <person name="Callieri C."/>
            <person name="Picazo A."/>
            <person name="Mehrshad M."/>
            <person name="Haro-Moreno J.M."/>
            <person name="Roda-Garcia J."/>
            <person name="Dzembekova N."/>
            <person name="Slabakova V."/>
            <person name="Slabakova N."/>
            <person name="Moncheva S."/>
            <person name="Rodriguez-Valera F."/>
        </authorList>
    </citation>
    <scope>NUCLEOTIDE SEQUENCE</scope>
    <source>
        <strain evidence="1">BS307-5m-G5</strain>
    </source>
</reference>
<organism evidence="1 2">
    <name type="scientific">PS1 clade bacterium</name>
    <dbReference type="NCBI Taxonomy" id="2175152"/>
    <lineage>
        <taxon>Bacteria</taxon>
        <taxon>Pseudomonadati</taxon>
        <taxon>Pseudomonadota</taxon>
        <taxon>Alphaproteobacteria</taxon>
        <taxon>PS1 clade</taxon>
    </lineage>
</organism>
<dbReference type="AlphaFoldDB" id="A0A937HCY4"/>